<name>A0ABV0JCV6_9CYAN</name>
<dbReference type="Pfam" id="PF00196">
    <property type="entry name" value="GerE"/>
    <property type="match status" value="1"/>
</dbReference>
<evidence type="ECO:0000313" key="5">
    <source>
        <dbReference type="EMBL" id="MEP0819484.1"/>
    </source>
</evidence>
<evidence type="ECO:0000256" key="3">
    <source>
        <dbReference type="ARBA" id="ARBA00023163"/>
    </source>
</evidence>
<evidence type="ECO:0000256" key="1">
    <source>
        <dbReference type="ARBA" id="ARBA00023015"/>
    </source>
</evidence>
<dbReference type="InterPro" id="IPR003018">
    <property type="entry name" value="GAF"/>
</dbReference>
<dbReference type="Pfam" id="PF13185">
    <property type="entry name" value="GAF_2"/>
    <property type="match status" value="1"/>
</dbReference>
<dbReference type="PROSITE" id="PS50043">
    <property type="entry name" value="HTH_LUXR_2"/>
    <property type="match status" value="1"/>
</dbReference>
<protein>
    <submittedName>
        <fullName evidence="5">LuxR C-terminal-related transcriptional regulator</fullName>
    </submittedName>
</protein>
<accession>A0ABV0JCV6</accession>
<sequence length="490" mass="54614">MPNPLIEHLDATRILFDLQQGNEIAQGFSGCLEPEEIARRVANGLVEKFDCALARIWLLEPEQTTLKLVASSGMYTHLNGTFGRVPMGAYKVGKIAQNRVSFLSNHLAAETWVGNREWAIANNIQGFAGYPLVIQDKVIGVLATFSHQAMETEFLEVLQTLCTVTAIALDTAIQYQHEKQIWQNSMQLMAQPAVQSLKFNYLSLSDQLVSLLSDTRLTLVGTERPLTLPVAYVFLQAAETLYQFTCHYCRLIYTAESVALEAMIPATHFPDLDPQNGLPSSLNKLFFTVTCLGGVLQTQATSNQRAMQFLLKVPDWRDLGGHQLRIQCRSSVLQLAFTHLAFSAGLPVCREIAKEANKNVPLLTDDATQIQTAKWVLWVQQGSQIAPKGIRGKVDLSTSPETLRQAVEALSQGKSWGIDPDLEKQQTLSERELEILALLTQGHRDRDIADHLIISESTVKFHMNNVLAKLQARTRYQAIYEAIAKGWLVT</sequence>
<dbReference type="PRINTS" id="PR00038">
    <property type="entry name" value="HTHLUXR"/>
</dbReference>
<evidence type="ECO:0000313" key="6">
    <source>
        <dbReference type="Proteomes" id="UP001464891"/>
    </source>
</evidence>
<dbReference type="InterPro" id="IPR029016">
    <property type="entry name" value="GAF-like_dom_sf"/>
</dbReference>
<dbReference type="PANTHER" id="PTHR44688">
    <property type="entry name" value="DNA-BINDING TRANSCRIPTIONAL ACTIVATOR DEVR_DOSR"/>
    <property type="match status" value="1"/>
</dbReference>
<evidence type="ECO:0000259" key="4">
    <source>
        <dbReference type="PROSITE" id="PS50043"/>
    </source>
</evidence>
<comment type="caution">
    <text evidence="5">The sequence shown here is derived from an EMBL/GenBank/DDBJ whole genome shotgun (WGS) entry which is preliminary data.</text>
</comment>
<dbReference type="Gene3D" id="1.10.10.10">
    <property type="entry name" value="Winged helix-like DNA-binding domain superfamily/Winged helix DNA-binding domain"/>
    <property type="match status" value="1"/>
</dbReference>
<keyword evidence="1" id="KW-0805">Transcription regulation</keyword>
<dbReference type="CDD" id="cd06170">
    <property type="entry name" value="LuxR_C_like"/>
    <property type="match status" value="1"/>
</dbReference>
<dbReference type="PANTHER" id="PTHR44688:SF25">
    <property type="entry name" value="HTH LUXR-TYPE DOMAIN-CONTAINING PROTEIN"/>
    <property type="match status" value="1"/>
</dbReference>
<dbReference type="EMBL" id="JAMPKM010000014">
    <property type="protein sequence ID" value="MEP0819484.1"/>
    <property type="molecule type" value="Genomic_DNA"/>
</dbReference>
<keyword evidence="6" id="KW-1185">Reference proteome</keyword>
<keyword evidence="3" id="KW-0804">Transcription</keyword>
<reference evidence="5 6" key="1">
    <citation type="submission" date="2022-04" db="EMBL/GenBank/DDBJ databases">
        <title>Positive selection, recombination, and allopatry shape intraspecific diversity of widespread and dominant cyanobacteria.</title>
        <authorList>
            <person name="Wei J."/>
            <person name="Shu W."/>
            <person name="Hu C."/>
        </authorList>
    </citation>
    <scope>NUCLEOTIDE SEQUENCE [LARGE SCALE GENOMIC DNA]</scope>
    <source>
        <strain evidence="5 6">GB2-A4</strain>
    </source>
</reference>
<dbReference type="SMART" id="SM00065">
    <property type="entry name" value="GAF"/>
    <property type="match status" value="1"/>
</dbReference>
<dbReference type="RefSeq" id="WP_190440285.1">
    <property type="nucleotide sequence ID" value="NZ_JAMPKM010000014.1"/>
</dbReference>
<keyword evidence="2" id="KW-0238">DNA-binding</keyword>
<dbReference type="Proteomes" id="UP001464891">
    <property type="component" value="Unassembled WGS sequence"/>
</dbReference>
<dbReference type="SMART" id="SM00421">
    <property type="entry name" value="HTH_LUXR"/>
    <property type="match status" value="1"/>
</dbReference>
<organism evidence="5 6">
    <name type="scientific">Trichocoleus desertorum GB2-A4</name>
    <dbReference type="NCBI Taxonomy" id="2933944"/>
    <lineage>
        <taxon>Bacteria</taxon>
        <taxon>Bacillati</taxon>
        <taxon>Cyanobacteriota</taxon>
        <taxon>Cyanophyceae</taxon>
        <taxon>Leptolyngbyales</taxon>
        <taxon>Trichocoleusaceae</taxon>
        <taxon>Trichocoleus</taxon>
    </lineage>
</organism>
<dbReference type="InterPro" id="IPR016032">
    <property type="entry name" value="Sig_transdc_resp-reg_C-effctor"/>
</dbReference>
<dbReference type="SUPFAM" id="SSF55781">
    <property type="entry name" value="GAF domain-like"/>
    <property type="match status" value="1"/>
</dbReference>
<proteinExistence type="predicted"/>
<evidence type="ECO:0000256" key="2">
    <source>
        <dbReference type="ARBA" id="ARBA00023125"/>
    </source>
</evidence>
<gene>
    <name evidence="5" type="ORF">NC998_20505</name>
</gene>
<feature type="domain" description="HTH luxR-type" evidence="4">
    <location>
        <begin position="421"/>
        <end position="486"/>
    </location>
</feature>
<dbReference type="InterPro" id="IPR000792">
    <property type="entry name" value="Tscrpt_reg_LuxR_C"/>
</dbReference>
<dbReference type="Gene3D" id="3.30.450.40">
    <property type="match status" value="1"/>
</dbReference>
<dbReference type="InterPro" id="IPR036388">
    <property type="entry name" value="WH-like_DNA-bd_sf"/>
</dbReference>
<dbReference type="SUPFAM" id="SSF46894">
    <property type="entry name" value="C-terminal effector domain of the bipartite response regulators"/>
    <property type="match status" value="1"/>
</dbReference>